<evidence type="ECO:0000256" key="1">
    <source>
        <dbReference type="SAM" id="MobiDB-lite"/>
    </source>
</evidence>
<dbReference type="Pfam" id="PF03732">
    <property type="entry name" value="Retrotrans_gag"/>
    <property type="match status" value="1"/>
</dbReference>
<evidence type="ECO:0000259" key="2">
    <source>
        <dbReference type="Pfam" id="PF03732"/>
    </source>
</evidence>
<dbReference type="OrthoDB" id="2515270at2759"/>
<organism evidence="3 4">
    <name type="scientific">Austropuccinia psidii MF-1</name>
    <dbReference type="NCBI Taxonomy" id="1389203"/>
    <lineage>
        <taxon>Eukaryota</taxon>
        <taxon>Fungi</taxon>
        <taxon>Dikarya</taxon>
        <taxon>Basidiomycota</taxon>
        <taxon>Pucciniomycotina</taxon>
        <taxon>Pucciniomycetes</taxon>
        <taxon>Pucciniales</taxon>
        <taxon>Sphaerophragmiaceae</taxon>
        <taxon>Austropuccinia</taxon>
    </lineage>
</organism>
<proteinExistence type="predicted"/>
<feature type="compositionally biased region" description="Low complexity" evidence="1">
    <location>
        <begin position="101"/>
        <end position="114"/>
    </location>
</feature>
<dbReference type="InterPro" id="IPR005162">
    <property type="entry name" value="Retrotrans_gag_dom"/>
</dbReference>
<dbReference type="Proteomes" id="UP000765509">
    <property type="component" value="Unassembled WGS sequence"/>
</dbReference>
<evidence type="ECO:0000313" key="4">
    <source>
        <dbReference type="Proteomes" id="UP000765509"/>
    </source>
</evidence>
<name>A0A9Q3F6C2_9BASI</name>
<gene>
    <name evidence="3" type="ORF">O181_070672</name>
</gene>
<protein>
    <recommendedName>
        <fullName evidence="2">Retrotransposon gag domain-containing protein</fullName>
    </recommendedName>
</protein>
<feature type="compositionally biased region" description="Acidic residues" evidence="1">
    <location>
        <begin position="88"/>
        <end position="100"/>
    </location>
</feature>
<dbReference type="EMBL" id="AVOT02036457">
    <property type="protein sequence ID" value="MBW0530957.1"/>
    <property type="molecule type" value="Genomic_DNA"/>
</dbReference>
<feature type="domain" description="Retrotransposon gag" evidence="2">
    <location>
        <begin position="198"/>
        <end position="264"/>
    </location>
</feature>
<keyword evidence="4" id="KW-1185">Reference proteome</keyword>
<evidence type="ECO:0000313" key="3">
    <source>
        <dbReference type="EMBL" id="MBW0530957.1"/>
    </source>
</evidence>
<comment type="caution">
    <text evidence="3">The sequence shown here is derived from an EMBL/GenBank/DDBJ whole genome shotgun (WGS) entry which is preliminary data.</text>
</comment>
<accession>A0A9Q3F6C2</accession>
<reference evidence="3" key="1">
    <citation type="submission" date="2021-03" db="EMBL/GenBank/DDBJ databases">
        <title>Draft genome sequence of rust myrtle Austropuccinia psidii MF-1, a brazilian biotype.</title>
        <authorList>
            <person name="Quecine M.C."/>
            <person name="Pachon D.M.R."/>
            <person name="Bonatelli M.L."/>
            <person name="Correr F.H."/>
            <person name="Franceschini L.M."/>
            <person name="Leite T.F."/>
            <person name="Margarido G.R.A."/>
            <person name="Almeida C.A."/>
            <person name="Ferrarezi J.A."/>
            <person name="Labate C.A."/>
        </authorList>
    </citation>
    <scope>NUCLEOTIDE SEQUENCE</scope>
    <source>
        <strain evidence="3">MF-1</strain>
    </source>
</reference>
<sequence>MPVQHSPPAKNTRSQRHQAVLTPTARAPLDRTPTVHQLSANLDRGPPMEGAAPSRRGGVKSRRSRSFSGLLGGYPSIPQGPRSRLGEAEDEEGEESEETEVAAALAGAPEASEAPNLALSNQPLVSQAEPNFLKMMEQMTQFMGQLTQAVAPRDTSKVPAFKTPSMKAPDSFDGTKAYKLRGFIQSCQLIFHNDPENFFSDRKKLFTLFGDPNEVRKAEQELDNLRMKESGQVSLYIADFRSLMSRIGDWGERAYILVYRRGLESRLLDQSASHPGSFDSLKELVDINLELDTRYH</sequence>
<feature type="region of interest" description="Disordered" evidence="1">
    <location>
        <begin position="1"/>
        <end position="122"/>
    </location>
</feature>
<dbReference type="AlphaFoldDB" id="A0A9Q3F6C2"/>